<protein>
    <recommendedName>
        <fullName evidence="3">Secreted protein</fullName>
    </recommendedName>
</protein>
<reference evidence="1 2" key="1">
    <citation type="submission" date="2021-06" db="EMBL/GenBank/DDBJ databases">
        <authorList>
            <person name="Palmer J.M."/>
        </authorList>
    </citation>
    <scope>NUCLEOTIDE SEQUENCE [LARGE SCALE GENOMIC DNA]</scope>
    <source>
        <strain evidence="1 2">AS_MEX2019</strain>
        <tissue evidence="1">Muscle</tissue>
    </source>
</reference>
<evidence type="ECO:0008006" key="3">
    <source>
        <dbReference type="Google" id="ProtNLM"/>
    </source>
</evidence>
<dbReference type="EMBL" id="JAHRIP010047912">
    <property type="protein sequence ID" value="MEQ2299261.1"/>
    <property type="molecule type" value="Genomic_DNA"/>
</dbReference>
<comment type="caution">
    <text evidence="1">The sequence shown here is derived from an EMBL/GenBank/DDBJ whole genome shotgun (WGS) entry which is preliminary data.</text>
</comment>
<accession>A0ABV0YZM5</accession>
<sequence length="102" mass="11337">MGHFAASLFDASLAVQVHCHALGGLELLMDCSVKCAKLGTLVLFFSLRLYSALEAFIFDSRQTGRRGKERGRHLAKVAGSGTSTWHAHFKDYSRYMRSSKNI</sequence>
<dbReference type="Proteomes" id="UP001469553">
    <property type="component" value="Unassembled WGS sequence"/>
</dbReference>
<evidence type="ECO:0000313" key="2">
    <source>
        <dbReference type="Proteomes" id="UP001469553"/>
    </source>
</evidence>
<name>A0ABV0YZM5_9TELE</name>
<organism evidence="1 2">
    <name type="scientific">Ameca splendens</name>
    <dbReference type="NCBI Taxonomy" id="208324"/>
    <lineage>
        <taxon>Eukaryota</taxon>
        <taxon>Metazoa</taxon>
        <taxon>Chordata</taxon>
        <taxon>Craniata</taxon>
        <taxon>Vertebrata</taxon>
        <taxon>Euteleostomi</taxon>
        <taxon>Actinopterygii</taxon>
        <taxon>Neopterygii</taxon>
        <taxon>Teleostei</taxon>
        <taxon>Neoteleostei</taxon>
        <taxon>Acanthomorphata</taxon>
        <taxon>Ovalentaria</taxon>
        <taxon>Atherinomorphae</taxon>
        <taxon>Cyprinodontiformes</taxon>
        <taxon>Goodeidae</taxon>
        <taxon>Ameca</taxon>
    </lineage>
</organism>
<evidence type="ECO:0000313" key="1">
    <source>
        <dbReference type="EMBL" id="MEQ2299261.1"/>
    </source>
</evidence>
<proteinExistence type="predicted"/>
<keyword evidence="2" id="KW-1185">Reference proteome</keyword>
<gene>
    <name evidence="1" type="ORF">AMECASPLE_013531</name>
</gene>